<accession>A0A409WXP6</accession>
<sequence>MSPNASILARAAPVTSADRLARNQIQLAHVMQLWIFLGTVLVFFTLVNAIRYISQKLTTLPEHSNFSTKEKNDEELDKTPRTIPSPFQRSLSALRTGFRIVFLRWSVPIGLGSFASVTELTFIFVYIAAMFVWLLVDTRDLAAYMYQDRAAHIASSQIPLVVALAGKNNVISWLTGVGHERLNVLHRASARTNFIFFWIHALTRVVSGLSKNFDFTHDWMRSGAVSLTALTLATILSVRPIRNAAFEFFLVTHIVFILIFIIGGYYHAKEQNFGGYIWPGLLIWGFDRAIRTGRLIWNNKMWNRAHPGDALVELLSEDTIRLTMRRKISWTPGQHAYVILPTISSLPFEAHPFTIASIPQVGAESKECDIVFLIRGRGGFTQRLREHATKDHGSRVPAFLDGPYGCPPDLRPFSTCVLIAGGSGISYTLPLLLDLISLNARGGKMAVRRVIFVWAVRDAAHLKWISKTLMEALSRSKSSLIVEPRIYITGKNYPIPEVPTISSDGASISSSVDKEDISHNELPVYSSLKLIHGRPSVKKLLAEEIEAAQGPVSVDVAGPSKLAESVRRALSSELAGPKAALKGSQPVTLHVETFGMIKA</sequence>
<evidence type="ECO:0000256" key="2">
    <source>
        <dbReference type="ARBA" id="ARBA00006278"/>
    </source>
</evidence>
<keyword evidence="10" id="KW-0406">Ion transport</keyword>
<keyword evidence="17" id="KW-1185">Reference proteome</keyword>
<keyword evidence="8 14" id="KW-1133">Transmembrane helix</keyword>
<proteinExistence type="inferred from homology"/>
<evidence type="ECO:0000259" key="15">
    <source>
        <dbReference type="PROSITE" id="PS51384"/>
    </source>
</evidence>
<feature type="transmembrane region" description="Helical" evidence="14">
    <location>
        <begin position="109"/>
        <end position="136"/>
    </location>
</feature>
<dbReference type="InterPro" id="IPR051410">
    <property type="entry name" value="Ferric/Cupric_Reductase"/>
</dbReference>
<dbReference type="Gene3D" id="3.40.50.80">
    <property type="entry name" value="Nucleotide-binding domain of ferredoxin-NADP reductase (FNR) module"/>
    <property type="match status" value="1"/>
</dbReference>
<feature type="transmembrane region" description="Helical" evidence="14">
    <location>
        <begin position="245"/>
        <end position="267"/>
    </location>
</feature>
<dbReference type="GO" id="GO:0052851">
    <property type="term" value="F:ferric-chelate reductase (NADPH) activity"/>
    <property type="evidence" value="ECO:0007669"/>
    <property type="project" value="UniProtKB-EC"/>
</dbReference>
<name>A0A409WXP6_PSICY</name>
<feature type="transmembrane region" description="Helical" evidence="14">
    <location>
        <begin position="33"/>
        <end position="53"/>
    </location>
</feature>
<organism evidence="16 17">
    <name type="scientific">Psilocybe cyanescens</name>
    <dbReference type="NCBI Taxonomy" id="93625"/>
    <lineage>
        <taxon>Eukaryota</taxon>
        <taxon>Fungi</taxon>
        <taxon>Dikarya</taxon>
        <taxon>Basidiomycota</taxon>
        <taxon>Agaricomycotina</taxon>
        <taxon>Agaricomycetes</taxon>
        <taxon>Agaricomycetidae</taxon>
        <taxon>Agaricales</taxon>
        <taxon>Agaricineae</taxon>
        <taxon>Strophariaceae</taxon>
        <taxon>Psilocybe</taxon>
    </lineage>
</organism>
<keyword evidence="7" id="KW-0249">Electron transport</keyword>
<dbReference type="GO" id="GO:0006826">
    <property type="term" value="P:iron ion transport"/>
    <property type="evidence" value="ECO:0007669"/>
    <property type="project" value="TreeGrafter"/>
</dbReference>
<dbReference type="InParanoid" id="A0A409WXP6"/>
<dbReference type="InterPro" id="IPR013121">
    <property type="entry name" value="Fe_red_NAD-bd_6"/>
</dbReference>
<comment type="similarity">
    <text evidence="2">Belongs to the ferric reductase (FRE) family.</text>
</comment>
<comment type="catalytic activity">
    <reaction evidence="13">
        <text>2 a Fe(II)-siderophore + NADP(+) + H(+) = 2 a Fe(III)-siderophore + NADPH</text>
        <dbReference type="Rhea" id="RHEA:28795"/>
        <dbReference type="Rhea" id="RHEA-COMP:11342"/>
        <dbReference type="Rhea" id="RHEA-COMP:11344"/>
        <dbReference type="ChEBI" id="CHEBI:15378"/>
        <dbReference type="ChEBI" id="CHEBI:29033"/>
        <dbReference type="ChEBI" id="CHEBI:29034"/>
        <dbReference type="ChEBI" id="CHEBI:57783"/>
        <dbReference type="ChEBI" id="CHEBI:58349"/>
        <dbReference type="EC" id="1.16.1.9"/>
    </reaction>
</comment>
<dbReference type="AlphaFoldDB" id="A0A409WXP6"/>
<dbReference type="Gene3D" id="2.40.30.10">
    <property type="entry name" value="Translation factors"/>
    <property type="match status" value="1"/>
</dbReference>
<dbReference type="InterPro" id="IPR017938">
    <property type="entry name" value="Riboflavin_synthase-like_b-brl"/>
</dbReference>
<dbReference type="InterPro" id="IPR013112">
    <property type="entry name" value="FAD-bd_8"/>
</dbReference>
<dbReference type="SFLD" id="SFLDS00052">
    <property type="entry name" value="Ferric_Reductase_Domain"/>
    <property type="match status" value="1"/>
</dbReference>
<evidence type="ECO:0000256" key="8">
    <source>
        <dbReference type="ARBA" id="ARBA00022989"/>
    </source>
</evidence>
<evidence type="ECO:0000256" key="5">
    <source>
        <dbReference type="ARBA" id="ARBA00022475"/>
    </source>
</evidence>
<dbReference type="EC" id="1.16.1.9" evidence="3"/>
<evidence type="ECO:0000256" key="10">
    <source>
        <dbReference type="ARBA" id="ARBA00023065"/>
    </source>
</evidence>
<dbReference type="FunCoup" id="A0A409WXP6">
    <property type="interactions" value="179"/>
</dbReference>
<dbReference type="SFLD" id="SFLDG01168">
    <property type="entry name" value="Ferric_reductase_subgroup_(FRE"/>
    <property type="match status" value="1"/>
</dbReference>
<keyword evidence="12" id="KW-0325">Glycoprotein</keyword>
<dbReference type="STRING" id="93625.A0A409WXP6"/>
<keyword evidence="4" id="KW-0813">Transport</keyword>
<evidence type="ECO:0000256" key="9">
    <source>
        <dbReference type="ARBA" id="ARBA00023002"/>
    </source>
</evidence>
<dbReference type="PANTHER" id="PTHR32361">
    <property type="entry name" value="FERRIC/CUPRIC REDUCTASE TRANSMEMBRANE COMPONENT"/>
    <property type="match status" value="1"/>
</dbReference>
<evidence type="ECO:0000256" key="6">
    <source>
        <dbReference type="ARBA" id="ARBA00022692"/>
    </source>
</evidence>
<dbReference type="PROSITE" id="PS51384">
    <property type="entry name" value="FAD_FR"/>
    <property type="match status" value="1"/>
</dbReference>
<dbReference type="EMBL" id="NHYD01003030">
    <property type="protein sequence ID" value="PPQ83293.1"/>
    <property type="molecule type" value="Genomic_DNA"/>
</dbReference>
<keyword evidence="5" id="KW-1003">Cell membrane</keyword>
<protein>
    <recommendedName>
        <fullName evidence="3">ferric-chelate reductase (NADPH)</fullName>
        <ecNumber evidence="3">1.16.1.9</ecNumber>
    </recommendedName>
</protein>
<comment type="subcellular location">
    <subcellularLocation>
        <location evidence="1">Cell membrane</location>
        <topology evidence="1">Multi-pass membrane protein</topology>
    </subcellularLocation>
</comment>
<dbReference type="InterPro" id="IPR013130">
    <property type="entry name" value="Fe3_Rdtase_TM_dom"/>
</dbReference>
<dbReference type="InterPro" id="IPR039261">
    <property type="entry name" value="FNR_nucleotide-bd"/>
</dbReference>
<evidence type="ECO:0000256" key="11">
    <source>
        <dbReference type="ARBA" id="ARBA00023136"/>
    </source>
</evidence>
<dbReference type="SUPFAM" id="SSF63380">
    <property type="entry name" value="Riboflavin synthase domain-like"/>
    <property type="match status" value="1"/>
</dbReference>
<dbReference type="PANTHER" id="PTHR32361:SF9">
    <property type="entry name" value="FERRIC REDUCTASE TRANSMEMBRANE COMPONENT 3-RELATED"/>
    <property type="match status" value="1"/>
</dbReference>
<dbReference type="GO" id="GO:0005886">
    <property type="term" value="C:plasma membrane"/>
    <property type="evidence" value="ECO:0007669"/>
    <property type="project" value="UniProtKB-SubCell"/>
</dbReference>
<keyword evidence="11 14" id="KW-0472">Membrane</keyword>
<keyword evidence="6 14" id="KW-0812">Transmembrane</keyword>
<evidence type="ECO:0000313" key="17">
    <source>
        <dbReference type="Proteomes" id="UP000283269"/>
    </source>
</evidence>
<dbReference type="GO" id="GO:0006879">
    <property type="term" value="P:intracellular iron ion homeostasis"/>
    <property type="evidence" value="ECO:0007669"/>
    <property type="project" value="TreeGrafter"/>
</dbReference>
<feature type="domain" description="FAD-binding FR-type" evidence="15">
    <location>
        <begin position="288"/>
        <end position="410"/>
    </location>
</feature>
<keyword evidence="9" id="KW-0560">Oxidoreductase</keyword>
<evidence type="ECO:0000256" key="12">
    <source>
        <dbReference type="ARBA" id="ARBA00023180"/>
    </source>
</evidence>
<evidence type="ECO:0000313" key="16">
    <source>
        <dbReference type="EMBL" id="PPQ83293.1"/>
    </source>
</evidence>
<reference evidence="16 17" key="1">
    <citation type="journal article" date="2018" name="Evol. Lett.">
        <title>Horizontal gene cluster transfer increased hallucinogenic mushroom diversity.</title>
        <authorList>
            <person name="Reynolds H.T."/>
            <person name="Vijayakumar V."/>
            <person name="Gluck-Thaler E."/>
            <person name="Korotkin H.B."/>
            <person name="Matheny P.B."/>
            <person name="Slot J.C."/>
        </authorList>
    </citation>
    <scope>NUCLEOTIDE SEQUENCE [LARGE SCALE GENOMIC DNA]</scope>
    <source>
        <strain evidence="16 17">2631</strain>
    </source>
</reference>
<dbReference type="OrthoDB" id="4494341at2759"/>
<dbReference type="SUPFAM" id="SSF52343">
    <property type="entry name" value="Ferredoxin reductase-like, C-terminal NADP-linked domain"/>
    <property type="match status" value="1"/>
</dbReference>
<evidence type="ECO:0000256" key="7">
    <source>
        <dbReference type="ARBA" id="ARBA00022982"/>
    </source>
</evidence>
<dbReference type="Pfam" id="PF01794">
    <property type="entry name" value="Ferric_reduct"/>
    <property type="match status" value="1"/>
</dbReference>
<evidence type="ECO:0000256" key="13">
    <source>
        <dbReference type="ARBA" id="ARBA00048483"/>
    </source>
</evidence>
<dbReference type="Pfam" id="PF08030">
    <property type="entry name" value="NAD_binding_6"/>
    <property type="match status" value="1"/>
</dbReference>
<gene>
    <name evidence="16" type="ORF">CVT25_004032</name>
</gene>
<evidence type="ECO:0000256" key="3">
    <source>
        <dbReference type="ARBA" id="ARBA00012668"/>
    </source>
</evidence>
<dbReference type="InterPro" id="IPR017927">
    <property type="entry name" value="FAD-bd_FR_type"/>
</dbReference>
<dbReference type="Proteomes" id="UP000283269">
    <property type="component" value="Unassembled WGS sequence"/>
</dbReference>
<evidence type="ECO:0000256" key="4">
    <source>
        <dbReference type="ARBA" id="ARBA00022448"/>
    </source>
</evidence>
<comment type="caution">
    <text evidence="16">The sequence shown here is derived from an EMBL/GenBank/DDBJ whole genome shotgun (WGS) entry which is preliminary data.</text>
</comment>
<dbReference type="Pfam" id="PF08022">
    <property type="entry name" value="FAD_binding_8"/>
    <property type="match status" value="1"/>
</dbReference>
<dbReference type="CDD" id="cd06186">
    <property type="entry name" value="NOX_Duox_like_FAD_NADP"/>
    <property type="match status" value="1"/>
</dbReference>
<dbReference type="GO" id="GO:0015677">
    <property type="term" value="P:copper ion import"/>
    <property type="evidence" value="ECO:0007669"/>
    <property type="project" value="TreeGrafter"/>
</dbReference>
<evidence type="ECO:0000256" key="1">
    <source>
        <dbReference type="ARBA" id="ARBA00004651"/>
    </source>
</evidence>
<evidence type="ECO:0000256" key="14">
    <source>
        <dbReference type="SAM" id="Phobius"/>
    </source>
</evidence>